<dbReference type="PANTHER" id="PTHR43588:SF1">
    <property type="entry name" value="COBALT-PRECORRIN-8 METHYLMUTASE"/>
    <property type="match status" value="1"/>
</dbReference>
<dbReference type="InterPro" id="IPR009061">
    <property type="entry name" value="DNA-bd_dom_put_sf"/>
</dbReference>
<dbReference type="Pfam" id="PF02570">
    <property type="entry name" value="CbiC"/>
    <property type="match status" value="1"/>
</dbReference>
<dbReference type="CDD" id="cd00592">
    <property type="entry name" value="HTH_MerR-like"/>
    <property type="match status" value="1"/>
</dbReference>
<keyword evidence="4" id="KW-0413">Isomerase</keyword>
<gene>
    <name evidence="6" type="ORF">H6G83_02755</name>
</gene>
<proteinExistence type="inferred from homology"/>
<sequence length="383" mass="42454">MTNDSLTIKELTQAVGGGITPRMVRHYHELGLLPQPVRSPSNYRLYSQKDIIRLQRIVALKQQGFQLNHIRNILEMEPEADTNANFIAQLQQQYRAVMQQIAQLRQTASALEGLLGRDRHCQIMQAEVLAQLKLLEVETQAGLGGLAELWHGLDAEVHTHPEVFAESLQHILPDLSQRSEIEQHLISQLVLACGDVSLVSFMRVSKGAIAASRQALSSACEIVVDIPTIATAVDQTRLVHLGCKLTTLIDNTHITTAMEAEVEFWQHQHWRERLAKVSQDCIVVIGYAPSVLLEVCTLINQQKIQPSLVIGMPIGFSHAPAAKRQLMQQTIPFITIEGTMGGGLLAATALNALVESLIEKPNCHCYLQDFSAGRGYTNSKFKI</sequence>
<comment type="similarity">
    <text evidence="2">Belongs to the CobH/CbiC family.</text>
</comment>
<evidence type="ECO:0000256" key="2">
    <source>
        <dbReference type="ARBA" id="ARBA00009774"/>
    </source>
</evidence>
<evidence type="ECO:0000313" key="7">
    <source>
        <dbReference type="Proteomes" id="UP000661112"/>
    </source>
</evidence>
<evidence type="ECO:0000313" key="6">
    <source>
        <dbReference type="EMBL" id="MBD2499547.1"/>
    </source>
</evidence>
<dbReference type="InterPro" id="IPR036588">
    <property type="entry name" value="CobH/CbiC_sf"/>
</dbReference>
<dbReference type="SUPFAM" id="SSF46955">
    <property type="entry name" value="Putative DNA-binding domain"/>
    <property type="match status" value="1"/>
</dbReference>
<organism evidence="6 7">
    <name type="scientific">Anabaena azotica FACHB-119</name>
    <dbReference type="NCBI Taxonomy" id="947527"/>
    <lineage>
        <taxon>Bacteria</taxon>
        <taxon>Bacillati</taxon>
        <taxon>Cyanobacteriota</taxon>
        <taxon>Cyanophyceae</taxon>
        <taxon>Nostocales</taxon>
        <taxon>Nostocaceae</taxon>
        <taxon>Anabaena</taxon>
        <taxon>Anabaena azotica</taxon>
    </lineage>
</organism>
<dbReference type="SMART" id="SM00422">
    <property type="entry name" value="HTH_MERR"/>
    <property type="match status" value="1"/>
</dbReference>
<keyword evidence="3" id="KW-0169">Cobalamin biosynthesis</keyword>
<evidence type="ECO:0000259" key="5">
    <source>
        <dbReference type="PROSITE" id="PS50937"/>
    </source>
</evidence>
<evidence type="ECO:0000256" key="3">
    <source>
        <dbReference type="ARBA" id="ARBA00022573"/>
    </source>
</evidence>
<evidence type="ECO:0000256" key="1">
    <source>
        <dbReference type="ARBA" id="ARBA00004953"/>
    </source>
</evidence>
<dbReference type="EMBL" id="JACJSG010000003">
    <property type="protein sequence ID" value="MBD2499547.1"/>
    <property type="molecule type" value="Genomic_DNA"/>
</dbReference>
<name>A0ABR8CXK7_9NOST</name>
<dbReference type="RefSeq" id="WP_190466606.1">
    <property type="nucleotide sequence ID" value="NZ_JACJSG010000003.1"/>
</dbReference>
<comment type="pathway">
    <text evidence="1">Cofactor biosynthesis; adenosylcobalamin biosynthesis.</text>
</comment>
<dbReference type="SUPFAM" id="SSF63965">
    <property type="entry name" value="Precorrin-8X methylmutase CbiC/CobH"/>
    <property type="match status" value="1"/>
</dbReference>
<accession>A0ABR8CXK7</accession>
<dbReference type="Proteomes" id="UP000661112">
    <property type="component" value="Unassembled WGS sequence"/>
</dbReference>
<dbReference type="Gene3D" id="3.40.50.10230">
    <property type="entry name" value="Cobalamin biosynthesis CobH/CbiC, precorrin-8X methylmutase"/>
    <property type="match status" value="1"/>
</dbReference>
<dbReference type="InterPro" id="IPR003722">
    <property type="entry name" value="Cbl_synth_CobH/CbiC"/>
</dbReference>
<protein>
    <submittedName>
        <fullName evidence="6">Precorrin-8X methylmutase</fullName>
    </submittedName>
</protein>
<dbReference type="InterPro" id="IPR000551">
    <property type="entry name" value="MerR-type_HTH_dom"/>
</dbReference>
<dbReference type="Gene3D" id="1.10.1660.10">
    <property type="match status" value="1"/>
</dbReference>
<evidence type="ECO:0000256" key="4">
    <source>
        <dbReference type="ARBA" id="ARBA00023235"/>
    </source>
</evidence>
<dbReference type="PANTHER" id="PTHR43588">
    <property type="entry name" value="COBALT-PRECORRIN-8 METHYLMUTASE"/>
    <property type="match status" value="1"/>
</dbReference>
<reference evidence="6 7" key="1">
    <citation type="journal article" date="2020" name="ISME J.">
        <title>Comparative genomics reveals insights into cyanobacterial evolution and habitat adaptation.</title>
        <authorList>
            <person name="Chen M.Y."/>
            <person name="Teng W.K."/>
            <person name="Zhao L."/>
            <person name="Hu C.X."/>
            <person name="Zhou Y.K."/>
            <person name="Han B.P."/>
            <person name="Song L.R."/>
            <person name="Shu W.S."/>
        </authorList>
    </citation>
    <scope>NUCLEOTIDE SEQUENCE [LARGE SCALE GENOMIC DNA]</scope>
    <source>
        <strain evidence="6 7">FACHB-119</strain>
    </source>
</reference>
<dbReference type="PROSITE" id="PS50937">
    <property type="entry name" value="HTH_MERR_2"/>
    <property type="match status" value="1"/>
</dbReference>
<keyword evidence="7" id="KW-1185">Reference proteome</keyword>
<comment type="caution">
    <text evidence="6">The sequence shown here is derived from an EMBL/GenBank/DDBJ whole genome shotgun (WGS) entry which is preliminary data.</text>
</comment>
<feature type="domain" description="HTH merR-type" evidence="5">
    <location>
        <begin position="5"/>
        <end position="76"/>
    </location>
</feature>
<dbReference type="Pfam" id="PF13411">
    <property type="entry name" value="MerR_1"/>
    <property type="match status" value="1"/>
</dbReference>